<name>Q2N9Y7_ERYLH</name>
<evidence type="ECO:0000313" key="1">
    <source>
        <dbReference type="EMBL" id="ABC63504.1"/>
    </source>
</evidence>
<dbReference type="EMBL" id="CP000157">
    <property type="protein sequence ID" value="ABC63504.1"/>
    <property type="molecule type" value="Genomic_DNA"/>
</dbReference>
<accession>Q2N9Y7</accession>
<organism evidence="1 2">
    <name type="scientific">Erythrobacter litoralis (strain HTCC2594)</name>
    <dbReference type="NCBI Taxonomy" id="314225"/>
    <lineage>
        <taxon>Bacteria</taxon>
        <taxon>Pseudomonadati</taxon>
        <taxon>Pseudomonadota</taxon>
        <taxon>Alphaproteobacteria</taxon>
        <taxon>Sphingomonadales</taxon>
        <taxon>Erythrobacteraceae</taxon>
        <taxon>Erythrobacter/Porphyrobacter group</taxon>
        <taxon>Erythrobacter</taxon>
    </lineage>
</organism>
<dbReference type="AlphaFoldDB" id="Q2N9Y7"/>
<proteinExistence type="predicted"/>
<sequence>MMFLLFAPEIRPLAESMREQEKGSKKVL</sequence>
<gene>
    <name evidence="1" type="ordered locus">ELI_07060</name>
</gene>
<dbReference type="KEGG" id="eli:ELI_07060"/>
<evidence type="ECO:0000313" key="2">
    <source>
        <dbReference type="Proteomes" id="UP000008808"/>
    </source>
</evidence>
<keyword evidence="2" id="KW-1185">Reference proteome</keyword>
<dbReference type="HOGENOM" id="CLU_3412534_0_0_5"/>
<dbReference type="Proteomes" id="UP000008808">
    <property type="component" value="Chromosome"/>
</dbReference>
<protein>
    <submittedName>
        <fullName evidence="1">Uncharacterized protein</fullName>
    </submittedName>
</protein>
<reference evidence="2" key="1">
    <citation type="journal article" date="2009" name="J. Bacteriol.">
        <title>Complete genome sequence of Erythrobacter litoralis HTCC2594.</title>
        <authorList>
            <person name="Oh H.M."/>
            <person name="Giovannoni S.J."/>
            <person name="Ferriera S."/>
            <person name="Johnson J."/>
            <person name="Cho J.C."/>
        </authorList>
    </citation>
    <scope>NUCLEOTIDE SEQUENCE [LARGE SCALE GENOMIC DNA]</scope>
    <source>
        <strain evidence="2">HTCC2594</strain>
    </source>
</reference>